<gene>
    <name evidence="2" type="ORF">SLNSH_21275</name>
</gene>
<comment type="caution">
    <text evidence="2">The sequence shown here is derived from an EMBL/GenBank/DDBJ whole genome shotgun (WGS) entry which is preliminary data.</text>
</comment>
<evidence type="ECO:0000313" key="3">
    <source>
        <dbReference type="Proteomes" id="UP000239772"/>
    </source>
</evidence>
<sequence length="128" mass="14203">MSTPSPRADLDARTPEQVLDEHLRLSRTGTLDEDLVRNFSPDLVVLTGDGVHRGHAGMRDLAARLRRELPGMEFTYKATVVSGHMAFLEWSTTARNGARVDDGTDSYWIEGGRIVAQTIHYTVIPPQS</sequence>
<keyword evidence="3" id="KW-1185">Reference proteome</keyword>
<dbReference type="InterPro" id="IPR037401">
    <property type="entry name" value="SnoaL-like"/>
</dbReference>
<dbReference type="AlphaFoldDB" id="A0A2T1HMW7"/>
<organism evidence="2 3">
    <name type="scientific">Alsobacter soli</name>
    <dbReference type="NCBI Taxonomy" id="2109933"/>
    <lineage>
        <taxon>Bacteria</taxon>
        <taxon>Pseudomonadati</taxon>
        <taxon>Pseudomonadota</taxon>
        <taxon>Alphaproteobacteria</taxon>
        <taxon>Hyphomicrobiales</taxon>
        <taxon>Alsobacteraceae</taxon>
        <taxon>Alsobacter</taxon>
    </lineage>
</organism>
<dbReference type="InterPro" id="IPR032710">
    <property type="entry name" value="NTF2-like_dom_sf"/>
</dbReference>
<dbReference type="SUPFAM" id="SSF54427">
    <property type="entry name" value="NTF2-like"/>
    <property type="match status" value="1"/>
</dbReference>
<dbReference type="EMBL" id="PVZS01000034">
    <property type="protein sequence ID" value="PSC02972.1"/>
    <property type="molecule type" value="Genomic_DNA"/>
</dbReference>
<accession>A0A2T1HMW7</accession>
<feature type="domain" description="SnoaL-like" evidence="1">
    <location>
        <begin position="29"/>
        <end position="116"/>
    </location>
</feature>
<dbReference type="Pfam" id="PF12680">
    <property type="entry name" value="SnoaL_2"/>
    <property type="match status" value="1"/>
</dbReference>
<protein>
    <submittedName>
        <fullName evidence="2">SnoaL-like polyketide cyclase</fullName>
    </submittedName>
</protein>
<evidence type="ECO:0000313" key="2">
    <source>
        <dbReference type="EMBL" id="PSC02972.1"/>
    </source>
</evidence>
<dbReference type="Gene3D" id="3.10.450.50">
    <property type="match status" value="1"/>
</dbReference>
<evidence type="ECO:0000259" key="1">
    <source>
        <dbReference type="Pfam" id="PF12680"/>
    </source>
</evidence>
<dbReference type="OrthoDB" id="8452656at2"/>
<reference evidence="3" key="1">
    <citation type="submission" date="2018-03" db="EMBL/GenBank/DDBJ databases">
        <authorList>
            <person name="Sun L."/>
            <person name="Liu H."/>
            <person name="Chen W."/>
            <person name="Huang K."/>
            <person name="Liu W."/>
            <person name="Gao X."/>
        </authorList>
    </citation>
    <scope>NUCLEOTIDE SEQUENCE [LARGE SCALE GENOMIC DNA]</scope>
    <source>
        <strain evidence="3">SH9</strain>
    </source>
</reference>
<dbReference type="Proteomes" id="UP000239772">
    <property type="component" value="Unassembled WGS sequence"/>
</dbReference>
<proteinExistence type="predicted"/>
<name>A0A2T1HMW7_9HYPH</name>